<dbReference type="EMBL" id="DNAN01000375">
    <property type="protein sequence ID" value="HAW76171.1"/>
    <property type="molecule type" value="Genomic_DNA"/>
</dbReference>
<gene>
    <name evidence="1" type="ORF">DCW74_10605</name>
</gene>
<evidence type="ECO:0000313" key="2">
    <source>
        <dbReference type="Proteomes" id="UP000263517"/>
    </source>
</evidence>
<sequence>MKILEPQIDKLFDDNPILRQPFLHVYNHFCQVATFQFIQEKQAPHSFAIPYTFVFERMNDFSPQSPESCDDFLRKLNPDDFKNLFACANLNIVIPFIRSKIYRFTRESSEKSTIDYADEITLKHEINDIIVTHLSLPVISNQAHDSRPWLKSVVNRLRTNKPVNPTFYFDYISEQYKASENAFIEADIIPPDFYTQIGFSSADAFKKIRNAFICIGQIYNDITFIVYKYLEVNELKDSGDGDHHLQGLGMARLGAAELKFLVQKLTGVAESDYDKFSEFFFCGEGKNGSLSLKFMPPFWSISDDVYFCPALVPTLLGTRNLLISILIDDDKNTKYNYDGLISHFFEPELLRRAQRHFESNGFYTYLECDFTGGEIDLLVFCNKSNTVMTVQAKATLYPESARMVRRLDDRIREAVEQTKRFDKLEPKEKTSLFKKSFLSLDDSAQINHIRAVLTNSSFGSTFSWQLLESNKITPINCNLLKNVLPCCNVLTELPEQIEAFIAKIKSEIEITEEQKVFSLPGHTIYQRHVETHRMKNLYDAKYWGE</sequence>
<reference evidence="1 2" key="1">
    <citation type="journal article" date="2018" name="Nat. Biotechnol.">
        <title>A standardized bacterial taxonomy based on genome phylogeny substantially revises the tree of life.</title>
        <authorList>
            <person name="Parks D.H."/>
            <person name="Chuvochina M."/>
            <person name="Waite D.W."/>
            <person name="Rinke C."/>
            <person name="Skarshewski A."/>
            <person name="Chaumeil P.A."/>
            <person name="Hugenholtz P."/>
        </authorList>
    </citation>
    <scope>NUCLEOTIDE SEQUENCE [LARGE SCALE GENOMIC DNA]</scope>
    <source>
        <strain evidence="1">UBA11978</strain>
    </source>
</reference>
<dbReference type="AlphaFoldDB" id="A0A350P4F4"/>
<proteinExistence type="predicted"/>
<evidence type="ECO:0000313" key="1">
    <source>
        <dbReference type="EMBL" id="HAW76171.1"/>
    </source>
</evidence>
<accession>A0A350P4F4</accession>
<protein>
    <recommendedName>
        <fullName evidence="3">NERD domain-containing protein</fullName>
    </recommendedName>
</protein>
<comment type="caution">
    <text evidence="1">The sequence shown here is derived from an EMBL/GenBank/DDBJ whole genome shotgun (WGS) entry which is preliminary data.</text>
</comment>
<name>A0A350P4F4_9ALTE</name>
<dbReference type="Proteomes" id="UP000263517">
    <property type="component" value="Unassembled WGS sequence"/>
</dbReference>
<organism evidence="1 2">
    <name type="scientific">Alteromonas australica</name>
    <dbReference type="NCBI Taxonomy" id="589873"/>
    <lineage>
        <taxon>Bacteria</taxon>
        <taxon>Pseudomonadati</taxon>
        <taxon>Pseudomonadota</taxon>
        <taxon>Gammaproteobacteria</taxon>
        <taxon>Alteromonadales</taxon>
        <taxon>Alteromonadaceae</taxon>
        <taxon>Alteromonas/Salinimonas group</taxon>
        <taxon>Alteromonas</taxon>
    </lineage>
</organism>
<evidence type="ECO:0008006" key="3">
    <source>
        <dbReference type="Google" id="ProtNLM"/>
    </source>
</evidence>